<dbReference type="Gene3D" id="3.30.420.10">
    <property type="entry name" value="Ribonuclease H-like superfamily/Ribonuclease H"/>
    <property type="match status" value="1"/>
</dbReference>
<dbReference type="PANTHER" id="PTHR10133:SF27">
    <property type="entry name" value="DNA POLYMERASE NU"/>
    <property type="match status" value="1"/>
</dbReference>
<comment type="caution">
    <text evidence="4">The sequence shown here is derived from an EMBL/GenBank/DDBJ whole genome shotgun (WGS) entry which is preliminary data.</text>
</comment>
<gene>
    <name evidence="4" type="ORF">ACHAWU_006006</name>
</gene>
<feature type="domain" description="DNA-directed DNA polymerase family A palm" evidence="3">
    <location>
        <begin position="979"/>
        <end position="1191"/>
    </location>
</feature>
<feature type="compositionally biased region" description="Low complexity" evidence="2">
    <location>
        <begin position="201"/>
        <end position="237"/>
    </location>
</feature>
<protein>
    <recommendedName>
        <fullName evidence="3">DNA-directed DNA polymerase family A palm domain-containing protein</fullName>
    </recommendedName>
</protein>
<dbReference type="GO" id="GO:0006260">
    <property type="term" value="P:DNA replication"/>
    <property type="evidence" value="ECO:0007669"/>
    <property type="project" value="UniProtKB-KW"/>
</dbReference>
<evidence type="ECO:0000256" key="2">
    <source>
        <dbReference type="SAM" id="MobiDB-lite"/>
    </source>
</evidence>
<dbReference type="Pfam" id="PF00476">
    <property type="entry name" value="DNA_pol_A"/>
    <property type="match status" value="1"/>
</dbReference>
<dbReference type="InterPro" id="IPR043502">
    <property type="entry name" value="DNA/RNA_pol_sf"/>
</dbReference>
<dbReference type="Gene3D" id="3.30.70.370">
    <property type="match status" value="1"/>
</dbReference>
<evidence type="ECO:0000313" key="5">
    <source>
        <dbReference type="Proteomes" id="UP001530293"/>
    </source>
</evidence>
<evidence type="ECO:0000256" key="1">
    <source>
        <dbReference type="ARBA" id="ARBA00022705"/>
    </source>
</evidence>
<dbReference type="InterPro" id="IPR036397">
    <property type="entry name" value="RNaseH_sf"/>
</dbReference>
<feature type="compositionally biased region" description="Polar residues" evidence="2">
    <location>
        <begin position="253"/>
        <end position="277"/>
    </location>
</feature>
<proteinExistence type="predicted"/>
<dbReference type="Gene3D" id="1.10.150.20">
    <property type="entry name" value="5' to 3' exonuclease, C-terminal subdomain"/>
    <property type="match status" value="1"/>
</dbReference>
<evidence type="ECO:0000313" key="4">
    <source>
        <dbReference type="EMBL" id="KAL3764368.1"/>
    </source>
</evidence>
<dbReference type="AlphaFoldDB" id="A0ABD3MKU2"/>
<dbReference type="Gene3D" id="1.20.1060.10">
    <property type="entry name" value="Taq DNA Polymerase, Chain T, domain 4"/>
    <property type="match status" value="1"/>
</dbReference>
<dbReference type="EMBL" id="JALLBG020000107">
    <property type="protein sequence ID" value="KAL3764368.1"/>
    <property type="molecule type" value="Genomic_DNA"/>
</dbReference>
<feature type="compositionally biased region" description="Basic and acidic residues" evidence="2">
    <location>
        <begin position="320"/>
        <end position="334"/>
    </location>
</feature>
<feature type="compositionally biased region" description="Polar residues" evidence="2">
    <location>
        <begin position="431"/>
        <end position="446"/>
    </location>
</feature>
<keyword evidence="5" id="KW-1185">Reference proteome</keyword>
<dbReference type="CDD" id="cd08638">
    <property type="entry name" value="DNA_pol_A_theta"/>
    <property type="match status" value="1"/>
</dbReference>
<dbReference type="InterPro" id="IPR001098">
    <property type="entry name" value="DNA-dir_DNA_pol_A_palm_dom"/>
</dbReference>
<keyword evidence="1" id="KW-0235">DNA replication</keyword>
<feature type="compositionally biased region" description="Polar residues" evidence="2">
    <location>
        <begin position="297"/>
        <end position="319"/>
    </location>
</feature>
<feature type="compositionally biased region" description="Basic residues" evidence="2">
    <location>
        <begin position="359"/>
        <end position="370"/>
    </location>
</feature>
<dbReference type="SMART" id="SM00482">
    <property type="entry name" value="POLAc"/>
    <property type="match status" value="1"/>
</dbReference>
<accession>A0ABD3MKU2</accession>
<sequence>MPWYEPANGAPTPLAVEVERSDEAEVDNYLDEGWNYHPTDDSRNNRRHQSTHNDNIRDRLTLDGFQHQVENQLSGIFPLADFSSSLEYTRQTYLSRSHYAGNDDERKDHRNINSEGTSHITHSKAAQFFHPRPVMALMPYKKDFFSPLTLPSGGQFADVDENRKCNDSLSLFGSNAVGSNPELMGYENRNNLLRPDASHRQYQYTSTQQQHQHQQYQQQQQIQQLHHRQQQQCHPQQITADDSGSDRMAGKISETSQSTSFNEPTSNLKPKQLNNLFDSFVAKPSNDPFQKPPRQSKLIQDSTTGELVAKSTTSGINPSKHSEKMKTKSWDEYGGRPMDGAGMGSINNSSESEKAANAKNKKKDKKKKSKDKNQKHPENMDIGQLLQRGTKRPSNQSQQDDGVGTSKDISNAAKSNHRSSIETVTELGIPSYNTDDVPMSSSTDSPEISEKDFDGIERMELQNAAQCMEGLQQFLALVGRQKHVAFTTLFLDPYTGHYFTPSSSSTNDPCGGQRKKKKHSRTSNKYTLQNAGFECTTPFLPTSKKYCTPKGPACSAWNCTCDDQIRGMRASAMLLGAMFVFQSDGGGGGGGMGEDGSAESGWQCFLLPLGPTASQEEVEYERMSTWPTIPFQCDVSLSDRWHAFEALLLNGSTKLVTYNATLSLLPYYYHLDNDVAHLHHASCLASFASCIAGSDLDGSSQYQRCYLRSVWDLRLASWMLRPEADDATLEFRKFQEGFAHLARDQGQNPMSEMPVIMQGLTDARSNLELIHTLFPIMNEQLSNGGLLDAFECIETPVQSILASMESRGIGFFPHRIKRIEVQIESRVGELETQSRSITNDPEFLLSSPQQVSSFLFDVLKLRVPDGIISKTKSGSSHRSTSEEALQGIKSDMVLRTGSSPQMIDIILEFRQLNKLLTTFVRPLPKICRRVPSTRSMTSKRSKHEPSRIYPQWMQTAVRTGRLSCRKPNLQQIPKEGAFGVVPRDAFATKDDMCLFACDYSQKEVRILAHMSGDEAMIALFRGDPRVDIYRQMSSVILNIPADAVTDKERSQFKQITLAILYGMSANQVSTKLCISKANAQQLMADFFRRFRGIKTWMDATKTAARSKLYVKTIAGRKRFLDDINSDDNAKRSQAERQAINTVIQGSAADMMKTAMIHLATNLERLWPEDTTRPRMLLQIHDEMILEVRLNERDIKLLKDIAVKSCCNDCERFFGLKVPLLLNCSAGKTWGALKEI</sequence>
<dbReference type="PRINTS" id="PR00868">
    <property type="entry name" value="DNAPOLI"/>
</dbReference>
<feature type="region of interest" description="Disordered" evidence="2">
    <location>
        <begin position="201"/>
        <end position="448"/>
    </location>
</feature>
<name>A0ABD3MKU2_9STRA</name>
<dbReference type="PANTHER" id="PTHR10133">
    <property type="entry name" value="DNA POLYMERASE I"/>
    <property type="match status" value="1"/>
</dbReference>
<dbReference type="SUPFAM" id="SSF56672">
    <property type="entry name" value="DNA/RNA polymerases"/>
    <property type="match status" value="1"/>
</dbReference>
<feature type="compositionally biased region" description="Basic residues" evidence="2">
    <location>
        <begin position="513"/>
        <end position="522"/>
    </location>
</feature>
<reference evidence="4 5" key="1">
    <citation type="submission" date="2024-10" db="EMBL/GenBank/DDBJ databases">
        <title>Updated reference genomes for cyclostephanoid diatoms.</title>
        <authorList>
            <person name="Roberts W.R."/>
            <person name="Alverson A.J."/>
        </authorList>
    </citation>
    <scope>NUCLEOTIDE SEQUENCE [LARGE SCALE GENOMIC DNA]</scope>
    <source>
        <strain evidence="4 5">AJA232-27</strain>
    </source>
</reference>
<feature type="region of interest" description="Disordered" evidence="2">
    <location>
        <begin position="31"/>
        <end position="52"/>
    </location>
</feature>
<dbReference type="FunFam" id="1.10.150.20:FF:000002">
    <property type="entry name" value="DNA polymerase I"/>
    <property type="match status" value="1"/>
</dbReference>
<organism evidence="4 5">
    <name type="scientific">Discostella pseudostelligera</name>
    <dbReference type="NCBI Taxonomy" id="259834"/>
    <lineage>
        <taxon>Eukaryota</taxon>
        <taxon>Sar</taxon>
        <taxon>Stramenopiles</taxon>
        <taxon>Ochrophyta</taxon>
        <taxon>Bacillariophyta</taxon>
        <taxon>Coscinodiscophyceae</taxon>
        <taxon>Thalassiosirophycidae</taxon>
        <taxon>Stephanodiscales</taxon>
        <taxon>Stephanodiscaceae</taxon>
        <taxon>Discostella</taxon>
    </lineage>
</organism>
<evidence type="ECO:0000259" key="3">
    <source>
        <dbReference type="SMART" id="SM00482"/>
    </source>
</evidence>
<feature type="region of interest" description="Disordered" evidence="2">
    <location>
        <begin position="502"/>
        <end position="523"/>
    </location>
</feature>
<dbReference type="InterPro" id="IPR002298">
    <property type="entry name" value="DNA_polymerase_A"/>
</dbReference>
<dbReference type="Proteomes" id="UP001530293">
    <property type="component" value="Unassembled WGS sequence"/>
</dbReference>